<dbReference type="InterPro" id="IPR001387">
    <property type="entry name" value="Cro/C1-type_HTH"/>
</dbReference>
<evidence type="ECO:0000259" key="1">
    <source>
        <dbReference type="PROSITE" id="PS50943"/>
    </source>
</evidence>
<dbReference type="AlphaFoldDB" id="B9THV5"/>
<name>B9THV5_RICCO</name>
<dbReference type="Proteomes" id="UP000008311">
    <property type="component" value="Unassembled WGS sequence"/>
</dbReference>
<keyword evidence="3" id="KW-1185">Reference proteome</keyword>
<evidence type="ECO:0000313" key="2">
    <source>
        <dbReference type="EMBL" id="EEF24558.1"/>
    </source>
</evidence>
<dbReference type="InterPro" id="IPR010982">
    <property type="entry name" value="Lambda_DNA-bd_dom_sf"/>
</dbReference>
<feature type="domain" description="HTH cro/C1-type" evidence="1">
    <location>
        <begin position="56"/>
        <end position="111"/>
    </location>
</feature>
<dbReference type="GO" id="GO:0003677">
    <property type="term" value="F:DNA binding"/>
    <property type="evidence" value="ECO:0007669"/>
    <property type="project" value="InterPro"/>
</dbReference>
<organism evidence="2 3">
    <name type="scientific">Ricinus communis</name>
    <name type="common">Castor bean</name>
    <dbReference type="NCBI Taxonomy" id="3988"/>
    <lineage>
        <taxon>Eukaryota</taxon>
        <taxon>Viridiplantae</taxon>
        <taxon>Streptophyta</taxon>
        <taxon>Embryophyta</taxon>
        <taxon>Tracheophyta</taxon>
        <taxon>Spermatophyta</taxon>
        <taxon>Magnoliopsida</taxon>
        <taxon>eudicotyledons</taxon>
        <taxon>Gunneridae</taxon>
        <taxon>Pentapetalae</taxon>
        <taxon>rosids</taxon>
        <taxon>fabids</taxon>
        <taxon>Malpighiales</taxon>
        <taxon>Euphorbiaceae</taxon>
        <taxon>Acalyphoideae</taxon>
        <taxon>Acalypheae</taxon>
        <taxon>Ricinus</taxon>
    </lineage>
</organism>
<gene>
    <name evidence="2" type="ORF">RCOM_1807570</name>
</gene>
<dbReference type="EMBL" id="EQ981913">
    <property type="protein sequence ID" value="EEF24558.1"/>
    <property type="molecule type" value="Genomic_DNA"/>
</dbReference>
<dbReference type="SUPFAM" id="SSF47413">
    <property type="entry name" value="lambda repressor-like DNA-binding domains"/>
    <property type="match status" value="1"/>
</dbReference>
<dbReference type="SMART" id="SM00530">
    <property type="entry name" value="HTH_XRE"/>
    <property type="match status" value="1"/>
</dbReference>
<protein>
    <recommendedName>
        <fullName evidence="1">HTH cro/C1-type domain-containing protein</fullName>
    </recommendedName>
</protein>
<sequence>MKIEFTKEWCLRMAGLEEQSASDLDIGAGPLARQTASTEDIPVQGLDANFAFGRFVRLMRRHKQISLEKLAEDARVDITELVVIEEDVRHVPDARTVYQLAQQFAVPTSKLMQLAGLSQPKDARLTDEAIRFAARSEPTEELNEVERAALEAFVSVLSERSENR</sequence>
<accession>B9THV5</accession>
<evidence type="ECO:0000313" key="3">
    <source>
        <dbReference type="Proteomes" id="UP000008311"/>
    </source>
</evidence>
<dbReference type="InParanoid" id="B9THV5"/>
<reference evidence="3" key="1">
    <citation type="journal article" date="2010" name="Nat. Biotechnol.">
        <title>Draft genome sequence of the oilseed species Ricinus communis.</title>
        <authorList>
            <person name="Chan A.P."/>
            <person name="Crabtree J."/>
            <person name="Zhao Q."/>
            <person name="Lorenzi H."/>
            <person name="Orvis J."/>
            <person name="Puiu D."/>
            <person name="Melake-Berhan A."/>
            <person name="Jones K.M."/>
            <person name="Redman J."/>
            <person name="Chen G."/>
            <person name="Cahoon E.B."/>
            <person name="Gedil M."/>
            <person name="Stanke M."/>
            <person name="Haas B.J."/>
            <person name="Wortman J.R."/>
            <person name="Fraser-Liggett C.M."/>
            <person name="Ravel J."/>
            <person name="Rabinowicz P.D."/>
        </authorList>
    </citation>
    <scope>NUCLEOTIDE SEQUENCE [LARGE SCALE GENOMIC DNA]</scope>
    <source>
        <strain evidence="3">cv. Hale</strain>
    </source>
</reference>
<dbReference type="Pfam" id="PF12844">
    <property type="entry name" value="HTH_19"/>
    <property type="match status" value="1"/>
</dbReference>
<proteinExistence type="predicted"/>
<dbReference type="Gene3D" id="1.10.260.40">
    <property type="entry name" value="lambda repressor-like DNA-binding domains"/>
    <property type="match status" value="1"/>
</dbReference>
<dbReference type="PROSITE" id="PS50943">
    <property type="entry name" value="HTH_CROC1"/>
    <property type="match status" value="1"/>
</dbReference>